<gene>
    <name evidence="1" type="ORF">Asi02nite_56460</name>
</gene>
<reference evidence="1 2" key="1">
    <citation type="submission" date="2021-01" db="EMBL/GenBank/DDBJ databases">
        <title>Whole genome shotgun sequence of Asanoa siamensis NBRC 107932.</title>
        <authorList>
            <person name="Komaki H."/>
            <person name="Tamura T."/>
        </authorList>
    </citation>
    <scope>NUCLEOTIDE SEQUENCE [LARGE SCALE GENOMIC DNA]</scope>
    <source>
        <strain evidence="1 2">NBRC 107932</strain>
    </source>
</reference>
<evidence type="ECO:0000313" key="1">
    <source>
        <dbReference type="EMBL" id="GIF76128.1"/>
    </source>
</evidence>
<sequence length="149" mass="15698">MRRGASRVGTGSVIHAVAALLSTTGHDRGAVGHHLDARWARARAGDGPRGLRRLLFRAEARPVAGRRVCDAIGTLVWPAPEPVMVRAACGVCRPRAEARPVATRRSVCMAIGTRDGPAPESAMVRAACCATRRHAGLVKPTPGKRAAET</sequence>
<protein>
    <submittedName>
        <fullName evidence="1">Uncharacterized protein</fullName>
    </submittedName>
</protein>
<name>A0ABQ4CXW4_9ACTN</name>
<organism evidence="1 2">
    <name type="scientific">Asanoa siamensis</name>
    <dbReference type="NCBI Taxonomy" id="926357"/>
    <lineage>
        <taxon>Bacteria</taxon>
        <taxon>Bacillati</taxon>
        <taxon>Actinomycetota</taxon>
        <taxon>Actinomycetes</taxon>
        <taxon>Micromonosporales</taxon>
        <taxon>Micromonosporaceae</taxon>
        <taxon>Asanoa</taxon>
    </lineage>
</organism>
<proteinExistence type="predicted"/>
<evidence type="ECO:0000313" key="2">
    <source>
        <dbReference type="Proteomes" id="UP000604117"/>
    </source>
</evidence>
<comment type="caution">
    <text evidence="1">The sequence shown here is derived from an EMBL/GenBank/DDBJ whole genome shotgun (WGS) entry which is preliminary data.</text>
</comment>
<accession>A0ABQ4CXW4</accession>
<dbReference type="Proteomes" id="UP000604117">
    <property type="component" value="Unassembled WGS sequence"/>
</dbReference>
<dbReference type="EMBL" id="BONE01000054">
    <property type="protein sequence ID" value="GIF76128.1"/>
    <property type="molecule type" value="Genomic_DNA"/>
</dbReference>
<keyword evidence="2" id="KW-1185">Reference proteome</keyword>